<dbReference type="PRINTS" id="PR01535">
    <property type="entry name" value="VOMERONASL2R"/>
</dbReference>
<dbReference type="InterPro" id="IPR000068">
    <property type="entry name" value="GPCR_3_Ca_sens_rcpt-rel"/>
</dbReference>
<feature type="domain" description="G-protein coupled receptors family 3 profile" evidence="12">
    <location>
        <begin position="404"/>
        <end position="668"/>
    </location>
</feature>
<keyword evidence="14" id="KW-1185">Reference proteome</keyword>
<evidence type="ECO:0000256" key="11">
    <source>
        <dbReference type="SAM" id="Phobius"/>
    </source>
</evidence>
<dbReference type="Pfam" id="PF01094">
    <property type="entry name" value="ANF_receptor"/>
    <property type="match status" value="1"/>
</dbReference>
<name>A0A8C5PI80_9ANUR</name>
<keyword evidence="9" id="KW-0325">Glycoprotein</keyword>
<dbReference type="Proteomes" id="UP000694569">
    <property type="component" value="Unplaced"/>
</dbReference>
<keyword evidence="5 11" id="KW-1133">Transmembrane helix</keyword>
<dbReference type="PANTHER" id="PTHR24061:SF588">
    <property type="entry name" value="VOMERONASAL TYPE-2 RECEPTOR 26"/>
    <property type="match status" value="1"/>
</dbReference>
<protein>
    <recommendedName>
        <fullName evidence="12">G-protein coupled receptors family 3 profile domain-containing protein</fullName>
    </recommendedName>
</protein>
<dbReference type="PRINTS" id="PR00248">
    <property type="entry name" value="GPCRMGR"/>
</dbReference>
<dbReference type="PROSITE" id="PS50259">
    <property type="entry name" value="G_PROTEIN_RECEP_F3_4"/>
    <property type="match status" value="1"/>
</dbReference>
<dbReference type="FunFam" id="2.10.50.30:FF:000003">
    <property type="entry name" value="Vomeronasal 2, receptor 120"/>
    <property type="match status" value="1"/>
</dbReference>
<feature type="transmembrane region" description="Helical" evidence="11">
    <location>
        <begin position="403"/>
        <end position="429"/>
    </location>
</feature>
<feature type="transmembrane region" description="Helical" evidence="11">
    <location>
        <begin position="518"/>
        <end position="537"/>
    </location>
</feature>
<dbReference type="InterPro" id="IPR000337">
    <property type="entry name" value="GPCR_3"/>
</dbReference>
<organism evidence="13 14">
    <name type="scientific">Leptobrachium leishanense</name>
    <name type="common">Leishan spiny toad</name>
    <dbReference type="NCBI Taxonomy" id="445787"/>
    <lineage>
        <taxon>Eukaryota</taxon>
        <taxon>Metazoa</taxon>
        <taxon>Chordata</taxon>
        <taxon>Craniata</taxon>
        <taxon>Vertebrata</taxon>
        <taxon>Euteleostomi</taxon>
        <taxon>Amphibia</taxon>
        <taxon>Batrachia</taxon>
        <taxon>Anura</taxon>
        <taxon>Pelobatoidea</taxon>
        <taxon>Megophryidae</taxon>
        <taxon>Leptobrachium</taxon>
    </lineage>
</organism>
<evidence type="ECO:0000256" key="8">
    <source>
        <dbReference type="ARBA" id="ARBA00023170"/>
    </source>
</evidence>
<evidence type="ECO:0000256" key="5">
    <source>
        <dbReference type="ARBA" id="ARBA00022989"/>
    </source>
</evidence>
<keyword evidence="8" id="KW-0675">Receptor</keyword>
<reference evidence="13" key="2">
    <citation type="submission" date="2025-09" db="UniProtKB">
        <authorList>
            <consortium name="Ensembl"/>
        </authorList>
    </citation>
    <scope>IDENTIFICATION</scope>
</reference>
<feature type="transmembrane region" description="Helical" evidence="11">
    <location>
        <begin position="441"/>
        <end position="462"/>
    </location>
</feature>
<keyword evidence="10" id="KW-0807">Transducer</keyword>
<dbReference type="GO" id="GO:0005886">
    <property type="term" value="C:plasma membrane"/>
    <property type="evidence" value="ECO:0007669"/>
    <property type="project" value="UniProtKB-SubCell"/>
</dbReference>
<dbReference type="GO" id="GO:0004930">
    <property type="term" value="F:G protein-coupled receptor activity"/>
    <property type="evidence" value="ECO:0007669"/>
    <property type="project" value="UniProtKB-KW"/>
</dbReference>
<evidence type="ECO:0000256" key="7">
    <source>
        <dbReference type="ARBA" id="ARBA00023136"/>
    </source>
</evidence>
<feature type="transmembrane region" description="Helical" evidence="11">
    <location>
        <begin position="630"/>
        <end position="653"/>
    </location>
</feature>
<dbReference type="Pfam" id="PF07562">
    <property type="entry name" value="NCD3G"/>
    <property type="match status" value="1"/>
</dbReference>
<feature type="transmembrane region" description="Helical" evidence="11">
    <location>
        <begin position="568"/>
        <end position="586"/>
    </location>
</feature>
<evidence type="ECO:0000256" key="1">
    <source>
        <dbReference type="ARBA" id="ARBA00004651"/>
    </source>
</evidence>
<evidence type="ECO:0000256" key="10">
    <source>
        <dbReference type="ARBA" id="ARBA00023224"/>
    </source>
</evidence>
<dbReference type="InterPro" id="IPR017978">
    <property type="entry name" value="GPCR_3_C"/>
</dbReference>
<evidence type="ECO:0000256" key="3">
    <source>
        <dbReference type="ARBA" id="ARBA00022692"/>
    </source>
</evidence>
<proteinExistence type="predicted"/>
<dbReference type="AlphaFoldDB" id="A0A8C5PI80"/>
<accession>A0A8C5PI80</accession>
<evidence type="ECO:0000256" key="4">
    <source>
        <dbReference type="ARBA" id="ARBA00022729"/>
    </source>
</evidence>
<keyword evidence="3 11" id="KW-0812">Transmembrane</keyword>
<comment type="subcellular location">
    <subcellularLocation>
        <location evidence="1">Cell membrane</location>
        <topology evidence="1">Multi-pass membrane protein</topology>
    </subcellularLocation>
</comment>
<reference evidence="13" key="1">
    <citation type="submission" date="2025-08" db="UniProtKB">
        <authorList>
            <consortium name="Ensembl"/>
        </authorList>
    </citation>
    <scope>IDENTIFICATION</scope>
</reference>
<dbReference type="InterPro" id="IPR011500">
    <property type="entry name" value="GPCR_3_9-Cys_dom"/>
</dbReference>
<dbReference type="PROSITE" id="PS00981">
    <property type="entry name" value="G_PROTEIN_RECEP_F3_3"/>
    <property type="match status" value="1"/>
</dbReference>
<keyword evidence="4" id="KW-0732">Signal</keyword>
<feature type="transmembrane region" description="Helical" evidence="11">
    <location>
        <begin position="474"/>
        <end position="498"/>
    </location>
</feature>
<dbReference type="InterPro" id="IPR004073">
    <property type="entry name" value="GPCR_3_vmron_rcpt_2"/>
</dbReference>
<dbReference type="Gene3D" id="3.40.50.2300">
    <property type="match status" value="2"/>
</dbReference>
<keyword evidence="6" id="KW-0297">G-protein coupled receptor</keyword>
<dbReference type="InterPro" id="IPR028082">
    <property type="entry name" value="Peripla_BP_I"/>
</dbReference>
<evidence type="ECO:0000313" key="13">
    <source>
        <dbReference type="Ensembl" id="ENSLLEP00000023180.1"/>
    </source>
</evidence>
<evidence type="ECO:0000256" key="6">
    <source>
        <dbReference type="ARBA" id="ARBA00023040"/>
    </source>
</evidence>
<keyword evidence="7 11" id="KW-0472">Membrane</keyword>
<dbReference type="Gene3D" id="2.10.50.30">
    <property type="entry name" value="GPCR, family 3, nine cysteines domain"/>
    <property type="match status" value="1"/>
</dbReference>
<sequence length="674" mass="76866">MVESSRICYKIISQIIKHFDWNWVGIFVSDDDSGETDQLVLSEYLSSYGICVDFIIKFNAHISQRDEINRNINTVRSSSAQVIILCGSFNYAIIEFFQNAPAIFYRKTFILNPSWTTNTFIASNKAEAFNKTITIDLNDMTLPENGSFFNNICLSKQPNDKLLEDIGERDYWCRLSDVSKNRLNFMNTDFHDLYLYRCPYTGVVVFPKYFVTLGHPPRVYNALYVMALAIHTLRKYLRDPVNKANMKAGNYKSQLHHFIKKTPDLLKMNKPFFNENGEFITHYLIRQWFKVQKVTQYVTVGQYTEFASEDKKLLIDPSKIQWRTKNNEVPKSRCTDKCLPGYRKVPREGAQTCCYDCARCPDGEISNRSDSENCIKCPDTEWPNEKKDQCIPRPEEFLSYSDVITAVFSVLSALFFLITIGILIIFIIFKDTAIVKANNTSLSFLLLVSIMLTFPCVFLFLGRPVDITCMLRQSTFSIVFSIAISSVLGKTTMIYIVFKATKPGSVWKKWVNMKISNAVVLTFSLIQVMINITWLAASPPFQELDTRSYPGKIIVQCNEGSVMAFYSILGYMGLLAAVSFIIAFLARTLPDSFNEAKYITFSMLVFCSVWIAMIPAYLSTKGKDMVAVEIFAILTSSAGLLGCIFSPKCYIILLRPEMNTKAYLLGSRNKVTST</sequence>
<dbReference type="InterPro" id="IPR017979">
    <property type="entry name" value="GPCR_3_CS"/>
</dbReference>
<evidence type="ECO:0000256" key="2">
    <source>
        <dbReference type="ARBA" id="ARBA00022475"/>
    </source>
</evidence>
<dbReference type="InterPro" id="IPR001828">
    <property type="entry name" value="ANF_lig-bd_rcpt"/>
</dbReference>
<dbReference type="GeneTree" id="ENSGT00950000182788"/>
<dbReference type="PANTHER" id="PTHR24061">
    <property type="entry name" value="CALCIUM-SENSING RECEPTOR-RELATED"/>
    <property type="match status" value="1"/>
</dbReference>
<keyword evidence="2" id="KW-1003">Cell membrane</keyword>
<evidence type="ECO:0000256" key="9">
    <source>
        <dbReference type="ARBA" id="ARBA00023180"/>
    </source>
</evidence>
<evidence type="ECO:0000259" key="12">
    <source>
        <dbReference type="PROSITE" id="PS50259"/>
    </source>
</evidence>
<feature type="transmembrane region" description="Helical" evidence="11">
    <location>
        <begin position="598"/>
        <end position="618"/>
    </location>
</feature>
<dbReference type="Pfam" id="PF00003">
    <property type="entry name" value="7tm_3"/>
    <property type="match status" value="1"/>
</dbReference>
<dbReference type="InterPro" id="IPR038550">
    <property type="entry name" value="GPCR_3_9-Cys_sf"/>
</dbReference>
<dbReference type="Ensembl" id="ENSLLET00000024057.1">
    <property type="protein sequence ID" value="ENSLLEP00000023180.1"/>
    <property type="gene ID" value="ENSLLEG00000014678.1"/>
</dbReference>
<dbReference type="CDD" id="cd15283">
    <property type="entry name" value="7tmC_V2R_pheromone"/>
    <property type="match status" value="1"/>
</dbReference>
<dbReference type="SUPFAM" id="SSF53822">
    <property type="entry name" value="Periplasmic binding protein-like I"/>
    <property type="match status" value="1"/>
</dbReference>
<evidence type="ECO:0000313" key="14">
    <source>
        <dbReference type="Proteomes" id="UP000694569"/>
    </source>
</evidence>